<sequence>MFPEIIKALRTERNLLQKEVAAYLGITRPAYSAYEMGKRQPDYATLINLASFFNVSTDYLLGYSTSAPSEPTFVTHKQRKIVAHIDDSVTDKQLKEILRYIDLLKLENSLNEKK</sequence>
<proteinExistence type="predicted"/>
<gene>
    <name evidence="3" type="ORF">CBF35_02725</name>
</gene>
<name>A0A429ZU58_9ENTE</name>
<accession>A0A429ZU58</accession>
<feature type="domain" description="HTH cro/C1-type" evidence="2">
    <location>
        <begin position="6"/>
        <end position="60"/>
    </location>
</feature>
<dbReference type="OrthoDB" id="9805856at2"/>
<dbReference type="GO" id="GO:0003677">
    <property type="term" value="F:DNA binding"/>
    <property type="evidence" value="ECO:0007669"/>
    <property type="project" value="UniProtKB-KW"/>
</dbReference>
<dbReference type="GeneID" id="98567267"/>
<dbReference type="AlphaFoldDB" id="A0A429ZU58"/>
<dbReference type="RefSeq" id="WP_126778354.1">
    <property type="nucleotide sequence ID" value="NZ_CP177121.1"/>
</dbReference>
<protein>
    <recommendedName>
        <fullName evidence="2">HTH cro/C1-type domain-containing protein</fullName>
    </recommendedName>
</protein>
<dbReference type="Proteomes" id="UP000287239">
    <property type="component" value="Unassembled WGS sequence"/>
</dbReference>
<dbReference type="Pfam" id="PF01381">
    <property type="entry name" value="HTH_3"/>
    <property type="match status" value="1"/>
</dbReference>
<evidence type="ECO:0000259" key="2">
    <source>
        <dbReference type="PROSITE" id="PS50943"/>
    </source>
</evidence>
<keyword evidence="4" id="KW-1185">Reference proteome</keyword>
<evidence type="ECO:0000313" key="4">
    <source>
        <dbReference type="Proteomes" id="UP000287239"/>
    </source>
</evidence>
<dbReference type="EMBL" id="NGJU01000003">
    <property type="protein sequence ID" value="RST97182.1"/>
    <property type="molecule type" value="Genomic_DNA"/>
</dbReference>
<dbReference type="PANTHER" id="PTHR46558">
    <property type="entry name" value="TRACRIPTIONAL REGULATORY PROTEIN-RELATED-RELATED"/>
    <property type="match status" value="1"/>
</dbReference>
<dbReference type="SMART" id="SM00530">
    <property type="entry name" value="HTH_XRE"/>
    <property type="match status" value="1"/>
</dbReference>
<dbReference type="PANTHER" id="PTHR46558:SF14">
    <property type="entry name" value="HTH-TYPE TRANSCRIPTIONAL REGULATOR ANSR"/>
    <property type="match status" value="1"/>
</dbReference>
<reference evidence="3 4" key="1">
    <citation type="submission" date="2017-05" db="EMBL/GenBank/DDBJ databases">
        <title>Vagococcus spp. assemblies.</title>
        <authorList>
            <person name="Gulvik C.A."/>
        </authorList>
    </citation>
    <scope>NUCLEOTIDE SEQUENCE [LARGE SCALE GENOMIC DNA]</scope>
    <source>
        <strain evidence="3 4">NCFB 2777</strain>
    </source>
</reference>
<dbReference type="Gene3D" id="1.10.260.40">
    <property type="entry name" value="lambda repressor-like DNA-binding domains"/>
    <property type="match status" value="1"/>
</dbReference>
<evidence type="ECO:0000256" key="1">
    <source>
        <dbReference type="ARBA" id="ARBA00023125"/>
    </source>
</evidence>
<comment type="caution">
    <text evidence="3">The sequence shown here is derived from an EMBL/GenBank/DDBJ whole genome shotgun (WGS) entry which is preliminary data.</text>
</comment>
<dbReference type="InterPro" id="IPR001387">
    <property type="entry name" value="Cro/C1-type_HTH"/>
</dbReference>
<dbReference type="CDD" id="cd00093">
    <property type="entry name" value="HTH_XRE"/>
    <property type="match status" value="1"/>
</dbReference>
<keyword evidence="1" id="KW-0238">DNA-binding</keyword>
<organism evidence="3 4">
    <name type="scientific">Vagococcus salmoninarum</name>
    <dbReference type="NCBI Taxonomy" id="2739"/>
    <lineage>
        <taxon>Bacteria</taxon>
        <taxon>Bacillati</taxon>
        <taxon>Bacillota</taxon>
        <taxon>Bacilli</taxon>
        <taxon>Lactobacillales</taxon>
        <taxon>Enterococcaceae</taxon>
        <taxon>Vagococcus</taxon>
    </lineage>
</organism>
<dbReference type="InterPro" id="IPR010982">
    <property type="entry name" value="Lambda_DNA-bd_dom_sf"/>
</dbReference>
<dbReference type="PROSITE" id="PS50943">
    <property type="entry name" value="HTH_CROC1"/>
    <property type="match status" value="1"/>
</dbReference>
<dbReference type="SUPFAM" id="SSF47413">
    <property type="entry name" value="lambda repressor-like DNA-binding domains"/>
    <property type="match status" value="1"/>
</dbReference>
<evidence type="ECO:0000313" key="3">
    <source>
        <dbReference type="EMBL" id="RST97182.1"/>
    </source>
</evidence>